<dbReference type="PANTHER" id="PTHR38030">
    <property type="entry name" value="PROTOPORPHYRINOGEN IX DEHYDROGENASE [MENAQUINONE]"/>
    <property type="match status" value="1"/>
</dbReference>
<dbReference type="GO" id="GO:0006783">
    <property type="term" value="P:heme biosynthetic process"/>
    <property type="evidence" value="ECO:0007669"/>
    <property type="project" value="TreeGrafter"/>
</dbReference>
<comment type="caution">
    <text evidence="2">The sequence shown here is derived from an EMBL/GenBank/DDBJ whole genome shotgun (WGS) entry which is preliminary data.</text>
</comment>
<dbReference type="Proteomes" id="UP000011705">
    <property type="component" value="Chromosome"/>
</dbReference>
<organism evidence="2">
    <name type="scientific">Treponema denticola H-22</name>
    <dbReference type="NCBI Taxonomy" id="999432"/>
    <lineage>
        <taxon>Bacteria</taxon>
        <taxon>Pseudomonadati</taxon>
        <taxon>Spirochaetota</taxon>
        <taxon>Spirochaetia</taxon>
        <taxon>Spirochaetales</taxon>
        <taxon>Treponemataceae</taxon>
        <taxon>Treponema</taxon>
    </lineage>
</organism>
<dbReference type="GO" id="GO:0010181">
    <property type="term" value="F:FMN binding"/>
    <property type="evidence" value="ECO:0007669"/>
    <property type="project" value="TreeGrafter"/>
</dbReference>
<dbReference type="InterPro" id="IPR052200">
    <property type="entry name" value="Protoporphyrinogen_IX_DH"/>
</dbReference>
<dbReference type="GO" id="GO:0070819">
    <property type="term" value="F:menaquinone-dependent protoporphyrinogen oxidase activity"/>
    <property type="evidence" value="ECO:0007669"/>
    <property type="project" value="TreeGrafter"/>
</dbReference>
<dbReference type="EMBL" id="AGDV01000020">
    <property type="protein sequence ID" value="EMB31564.1"/>
    <property type="molecule type" value="Genomic_DNA"/>
</dbReference>
<dbReference type="PANTHER" id="PTHR38030:SF2">
    <property type="entry name" value="PROTOPORPHYRINOGEN IX DEHYDROGENASE [QUINONE]"/>
    <property type="match status" value="1"/>
</dbReference>
<dbReference type="AlphaFoldDB" id="A0A0E2EFE6"/>
<name>A0A0E2EFE6_TREDN</name>
<reference evidence="2" key="1">
    <citation type="submission" date="2012-01" db="EMBL/GenBank/DDBJ databases">
        <title>The Genome Sequence of Treponema denticola H-22.</title>
        <authorList>
            <consortium name="The Broad Institute Genome Sequencing Platform"/>
            <person name="Earl A."/>
            <person name="Ward D."/>
            <person name="Feldgarden M."/>
            <person name="Gevers D."/>
            <person name="Blanton J.M."/>
            <person name="Fenno C.J."/>
            <person name="Baranova O.V."/>
            <person name="Mathney J."/>
            <person name="Dewhirst F.E."/>
            <person name="Izard J."/>
            <person name="Young S.K."/>
            <person name="Zeng Q."/>
            <person name="Gargeya S."/>
            <person name="Fitzgerald M."/>
            <person name="Haas B."/>
            <person name="Abouelleil A."/>
            <person name="Alvarado L."/>
            <person name="Arachchi H.M."/>
            <person name="Berlin A."/>
            <person name="Chapman S.B."/>
            <person name="Gearin G."/>
            <person name="Goldberg J."/>
            <person name="Griggs A."/>
            <person name="Gujja S."/>
            <person name="Hansen M."/>
            <person name="Heiman D."/>
            <person name="Howarth C."/>
            <person name="Larimer J."/>
            <person name="Lui A."/>
            <person name="MacDonald P.J.P."/>
            <person name="McCowen C."/>
            <person name="Montmayeur A."/>
            <person name="Murphy C."/>
            <person name="Neiman D."/>
            <person name="Pearson M."/>
            <person name="Priest M."/>
            <person name="Roberts A."/>
            <person name="Saif S."/>
            <person name="Shea T."/>
            <person name="Sisk P."/>
            <person name="Stolte C."/>
            <person name="Sykes S."/>
            <person name="Wortman J."/>
            <person name="Nusbaum C."/>
            <person name="Birren B."/>
        </authorList>
    </citation>
    <scope>NUCLEOTIDE SEQUENCE [LARGE SCALE GENOMIC DNA]</scope>
    <source>
        <strain evidence="2">H-22</strain>
    </source>
</reference>
<dbReference type="HOGENOM" id="CLU_105338_0_0_12"/>
<protein>
    <recommendedName>
        <fullName evidence="1">Flavodoxin domain-containing protein</fullName>
    </recommendedName>
</protein>
<evidence type="ECO:0000313" key="2">
    <source>
        <dbReference type="EMBL" id="EMB31564.1"/>
    </source>
</evidence>
<dbReference type="InterPro" id="IPR029039">
    <property type="entry name" value="Flavoprotein-like_sf"/>
</dbReference>
<proteinExistence type="predicted"/>
<accession>A0A0E2EFE6</accession>
<dbReference type="InterPro" id="IPR026816">
    <property type="entry name" value="Flavodoxin_dom"/>
</dbReference>
<dbReference type="SUPFAM" id="SSF52218">
    <property type="entry name" value="Flavoproteins"/>
    <property type="match status" value="1"/>
</dbReference>
<sequence length="155" mass="17647">MKKTAIIYASIHHKNTEKLVTEIAKKIELNIFNVNKVREIDFSKYETIGFASGIYMGKFHQAIYKFLEEYKTVIPKRTFVICTSGIGKGRYAQKFSSHLKSKGFDVLGSFECKGFDTYGLFKFFGGLAKGHPDAKDIENAVTFIKDIEIINELKI</sequence>
<gene>
    <name evidence="2" type="ORF">HMPREF9726_01944</name>
</gene>
<evidence type="ECO:0000259" key="1">
    <source>
        <dbReference type="Pfam" id="PF12724"/>
    </source>
</evidence>
<dbReference type="RefSeq" id="WP_002685268.1">
    <property type="nucleotide sequence ID" value="NZ_CM001795.1"/>
</dbReference>
<dbReference type="Pfam" id="PF12724">
    <property type="entry name" value="Flavodoxin_5"/>
    <property type="match status" value="1"/>
</dbReference>
<dbReference type="PATRIC" id="fig|999432.5.peg.2018"/>
<dbReference type="Gene3D" id="3.40.50.360">
    <property type="match status" value="1"/>
</dbReference>
<feature type="domain" description="Flavodoxin" evidence="1">
    <location>
        <begin position="6"/>
        <end position="95"/>
    </location>
</feature>